<protein>
    <submittedName>
        <fullName evidence="5">Molybdenum ABC transporter substrate-binding protein</fullName>
    </submittedName>
</protein>
<dbReference type="AlphaFoldDB" id="A0A2U4EXI7"/>
<feature type="binding site" evidence="4">
    <location>
        <position position="191"/>
    </location>
    <ligand>
        <name>molybdate</name>
        <dbReference type="ChEBI" id="CHEBI:36264"/>
    </ligand>
</feature>
<reference evidence="5 6" key="1">
    <citation type="submission" date="2012-07" db="EMBL/GenBank/DDBJ databases">
        <title>Genome sequence of Brachyspira sp. 30446, isolated from a pig with mucohaemorrhagic colitis.</title>
        <authorList>
            <person name="Rubin J.E."/>
            <person name="Fernando C."/>
            <person name="Harding J.C.S."/>
            <person name="Hill J.E."/>
        </authorList>
    </citation>
    <scope>NUCLEOTIDE SEQUENCE [LARGE SCALE GENOMIC DNA]</scope>
    <source>
        <strain evidence="5 6">30446</strain>
    </source>
</reference>
<dbReference type="STRING" id="1289135.A966_02511"/>
<keyword evidence="2 4" id="KW-0479">Metal-binding</keyword>
<proteinExistence type="inferred from homology"/>
<feature type="binding site" evidence="4">
    <location>
        <position position="64"/>
    </location>
    <ligand>
        <name>molybdate</name>
        <dbReference type="ChEBI" id="CHEBI:36264"/>
    </ligand>
</feature>
<evidence type="ECO:0000313" key="5">
    <source>
        <dbReference type="EMBL" id="EKV57965.1"/>
    </source>
</evidence>
<dbReference type="OrthoDB" id="9785015at2"/>
<comment type="similarity">
    <text evidence="1">Belongs to the bacterial solute-binding protein ModA family.</text>
</comment>
<accession>A0A2U4EXI7</accession>
<evidence type="ECO:0000313" key="6">
    <source>
        <dbReference type="Proteomes" id="UP000011663"/>
    </source>
</evidence>
<keyword evidence="3" id="KW-0732">Signal</keyword>
<dbReference type="GeneID" id="66486963"/>
<feature type="binding site" evidence="4">
    <location>
        <position position="37"/>
    </location>
    <ligand>
        <name>molybdate</name>
        <dbReference type="ChEBI" id="CHEBI:36264"/>
    </ligand>
</feature>
<dbReference type="NCBIfam" id="TIGR01256">
    <property type="entry name" value="modA"/>
    <property type="match status" value="1"/>
</dbReference>
<gene>
    <name evidence="5" type="ORF">A966_02511</name>
</gene>
<dbReference type="GO" id="GO:0030973">
    <property type="term" value="F:molybdate ion binding"/>
    <property type="evidence" value="ECO:0007669"/>
    <property type="project" value="TreeGrafter"/>
</dbReference>
<dbReference type="EMBL" id="ALNZ01000010">
    <property type="protein sequence ID" value="EKV57965.1"/>
    <property type="molecule type" value="Genomic_DNA"/>
</dbReference>
<comment type="caution">
    <text evidence="5">The sequence shown here is derived from an EMBL/GenBank/DDBJ whole genome shotgun (WGS) entry which is preliminary data.</text>
</comment>
<evidence type="ECO:0000256" key="2">
    <source>
        <dbReference type="ARBA" id="ARBA00022723"/>
    </source>
</evidence>
<evidence type="ECO:0000256" key="3">
    <source>
        <dbReference type="ARBA" id="ARBA00022729"/>
    </source>
</evidence>
<keyword evidence="4" id="KW-0500">Molybdenum</keyword>
<evidence type="ECO:0000256" key="1">
    <source>
        <dbReference type="ARBA" id="ARBA00009175"/>
    </source>
</evidence>
<evidence type="ECO:0000256" key="4">
    <source>
        <dbReference type="PIRSR" id="PIRSR004846-1"/>
    </source>
</evidence>
<dbReference type="InterPro" id="IPR050682">
    <property type="entry name" value="ModA/WtpA"/>
</dbReference>
<name>A0A2U4EXI7_9SPIR</name>
<dbReference type="Pfam" id="PF13531">
    <property type="entry name" value="SBP_bac_11"/>
    <property type="match status" value="1"/>
</dbReference>
<dbReference type="PANTHER" id="PTHR30632:SF0">
    <property type="entry name" value="SULFATE-BINDING PROTEIN"/>
    <property type="match status" value="1"/>
</dbReference>
<dbReference type="PIRSF" id="PIRSF004846">
    <property type="entry name" value="ModA"/>
    <property type="match status" value="1"/>
</dbReference>
<dbReference type="PROSITE" id="PS51257">
    <property type="entry name" value="PROKAR_LIPOPROTEIN"/>
    <property type="match status" value="1"/>
</dbReference>
<dbReference type="SUPFAM" id="SSF53850">
    <property type="entry name" value="Periplasmic binding protein-like II"/>
    <property type="match status" value="1"/>
</dbReference>
<dbReference type="Proteomes" id="UP000011663">
    <property type="component" value="Unassembled WGS sequence"/>
</dbReference>
<dbReference type="GO" id="GO:0046872">
    <property type="term" value="F:metal ion binding"/>
    <property type="evidence" value="ECO:0007669"/>
    <property type="project" value="UniProtKB-KW"/>
</dbReference>
<dbReference type="RefSeq" id="WP_008722008.1">
    <property type="nucleotide sequence ID" value="NZ_JH994110.1"/>
</dbReference>
<sequence>MNNKISIILYFIISILLFSCSKTKEEKDDIIIFASSSLMNPLIEICTNYKKETGEKIGCSFDSSGRLREQIQSGNYADLYFSSSLYEMNMLKDMNLLYNDSITNIVKNEIVLVIPKDLNININSFYDLTNDYINKIAIGESMTSPIGRYTEETLNNLGIYDIISDKIIFGKDTREVIDLVKNDKIECGIVYITEAMLNNDLKIAAENKSHTEIIYSIAVLKKSLKEKEARDFIDYLCSEESINILKDYGFGIITYPAF</sequence>
<dbReference type="PANTHER" id="PTHR30632">
    <property type="entry name" value="MOLYBDATE-BINDING PERIPLASMIC PROTEIN"/>
    <property type="match status" value="1"/>
</dbReference>
<dbReference type="Gene3D" id="3.40.190.10">
    <property type="entry name" value="Periplasmic binding protein-like II"/>
    <property type="match status" value="2"/>
</dbReference>
<dbReference type="GO" id="GO:0015689">
    <property type="term" value="P:molybdate ion transport"/>
    <property type="evidence" value="ECO:0007669"/>
    <property type="project" value="InterPro"/>
</dbReference>
<organism evidence="5 6">
    <name type="scientific">Brachyspira hampsonii 30446</name>
    <dbReference type="NCBI Taxonomy" id="1289135"/>
    <lineage>
        <taxon>Bacteria</taxon>
        <taxon>Pseudomonadati</taxon>
        <taxon>Spirochaetota</taxon>
        <taxon>Spirochaetia</taxon>
        <taxon>Brachyspirales</taxon>
        <taxon>Brachyspiraceae</taxon>
        <taxon>Brachyspira</taxon>
    </lineage>
</organism>
<dbReference type="InterPro" id="IPR005950">
    <property type="entry name" value="ModA"/>
</dbReference>